<dbReference type="EMBL" id="CM000785">
    <property type="protein sequence ID" value="AQL02526.1"/>
    <property type="molecule type" value="Genomic_DNA"/>
</dbReference>
<dbReference type="InParanoid" id="K7VBS4"/>
<name>K7VBS4_MAIZE</name>
<organism evidence="1">
    <name type="scientific">Zea mays</name>
    <name type="common">Maize</name>
    <dbReference type="NCBI Taxonomy" id="4577"/>
    <lineage>
        <taxon>Eukaryota</taxon>
        <taxon>Viridiplantae</taxon>
        <taxon>Streptophyta</taxon>
        <taxon>Embryophyta</taxon>
        <taxon>Tracheophyta</taxon>
        <taxon>Spermatophyta</taxon>
        <taxon>Magnoliopsida</taxon>
        <taxon>Liliopsida</taxon>
        <taxon>Poales</taxon>
        <taxon>Poaceae</taxon>
        <taxon>PACMAD clade</taxon>
        <taxon>Panicoideae</taxon>
        <taxon>Andropogonodae</taxon>
        <taxon>Andropogoneae</taxon>
        <taxon>Tripsacinae</taxon>
        <taxon>Zea</taxon>
    </lineage>
</organism>
<evidence type="ECO:0000313" key="1">
    <source>
        <dbReference type="EMBL" id="AQL02526.1"/>
    </source>
</evidence>
<protein>
    <submittedName>
        <fullName evidence="1">Uncharacterized protein</fullName>
    </submittedName>
</protein>
<accession>K7VBS4</accession>
<dbReference type="PaxDb" id="4577-GRMZM2G062565_P01"/>
<dbReference type="OMA" id="QECLAKC"/>
<sequence length="79" mass="9021">MNMSNMCGATILVLFLFVFLAQCRPHELDVVGTSYGITKRKDVFCQAGHIDNKLVYYCMHQKPKPICYDTLQECLAKCL</sequence>
<dbReference type="AlphaFoldDB" id="K7VBS4"/>
<gene>
    <name evidence="1" type="ORF">ZEAMMB73_Zm00001d045546</name>
</gene>
<proteinExistence type="predicted"/>
<reference evidence="1" key="1">
    <citation type="submission" date="2015-12" db="EMBL/GenBank/DDBJ databases">
        <title>Update maize B73 reference genome by single molecule sequencing technologies.</title>
        <authorList>
            <consortium name="Maize Genome Sequencing Project"/>
            <person name="Ware D."/>
        </authorList>
    </citation>
    <scope>NUCLEOTIDE SEQUENCE</scope>
    <source>
        <tissue evidence="1">Seedling</tissue>
    </source>
</reference>
<dbReference type="HOGENOM" id="CLU_2609580_0_0_1"/>